<dbReference type="InterPro" id="IPR029058">
    <property type="entry name" value="AB_hydrolase_fold"/>
</dbReference>
<keyword evidence="2" id="KW-1185">Reference proteome</keyword>
<protein>
    <submittedName>
        <fullName evidence="1">Alpha/beta hydrolase</fullName>
    </submittedName>
</protein>
<gene>
    <name evidence="1" type="ORF">H9629_13955</name>
</gene>
<sequence>MNILLIAGWGLGTTVLEEFSEKLRTDHTVVLSDIFDPFDAVTLQEKIKLAQDYDVLIGWSLGGQLAIYLANEIYQQTGVAKPVIACMSNPCFVVNTHWQQAMPEADFEKFSQAARLDMLTTLKRFSHLVCMGAKDARQRVKYLQSKLSLIDLNHQEKHLYLLKQLNLVEILKTCSTKILFIFSTQDSLVPYQVSIESVFYQQSLIKVKEIEAAHDAILFDTELLLTPIMDFLDDLPVTSAR</sequence>
<proteinExistence type="predicted"/>
<reference evidence="1 2" key="1">
    <citation type="submission" date="2020-08" db="EMBL/GenBank/DDBJ databases">
        <title>A Genomic Blueprint of the Chicken Gut Microbiome.</title>
        <authorList>
            <person name="Gilroy R."/>
            <person name="Ravi A."/>
            <person name="Getino M."/>
            <person name="Pursley I."/>
            <person name="Horton D.L."/>
            <person name="Alikhan N.-F."/>
            <person name="Baker D."/>
            <person name="Gharbi K."/>
            <person name="Hall N."/>
            <person name="Watson M."/>
            <person name="Adriaenssens E.M."/>
            <person name="Foster-Nyarko E."/>
            <person name="Jarju S."/>
            <person name="Secka A."/>
            <person name="Antonio M."/>
            <person name="Oren A."/>
            <person name="Chaudhuri R."/>
            <person name="La Ragione R.M."/>
            <person name="Hildebrand F."/>
            <person name="Pallen M.J."/>
        </authorList>
    </citation>
    <scope>NUCLEOTIDE SEQUENCE [LARGE SCALE GENOMIC DNA]</scope>
    <source>
        <strain evidence="1 2">Sa1BUA6</strain>
    </source>
</reference>
<dbReference type="Proteomes" id="UP000621930">
    <property type="component" value="Unassembled WGS sequence"/>
</dbReference>
<dbReference type="GO" id="GO:0016787">
    <property type="term" value="F:hydrolase activity"/>
    <property type="evidence" value="ECO:0007669"/>
    <property type="project" value="UniProtKB-KW"/>
</dbReference>
<dbReference type="EMBL" id="JACSPT010000024">
    <property type="protein sequence ID" value="MBD8010432.1"/>
    <property type="molecule type" value="Genomic_DNA"/>
</dbReference>
<dbReference type="SUPFAM" id="SSF53474">
    <property type="entry name" value="alpha/beta-Hydrolases"/>
    <property type="match status" value="1"/>
</dbReference>
<accession>A0ABR8W087</accession>
<dbReference type="RefSeq" id="WP_191731322.1">
    <property type="nucleotide sequence ID" value="NZ_JACSPT010000024.1"/>
</dbReference>
<keyword evidence="1" id="KW-0378">Hydrolase</keyword>
<name>A0ABR8W087_9GAMM</name>
<organism evidence="1 2">
    <name type="scientific">Acinetobacter pecorum</name>
    <dbReference type="NCBI Taxonomy" id="2762215"/>
    <lineage>
        <taxon>Bacteria</taxon>
        <taxon>Pseudomonadati</taxon>
        <taxon>Pseudomonadota</taxon>
        <taxon>Gammaproteobacteria</taxon>
        <taxon>Moraxellales</taxon>
        <taxon>Moraxellaceae</taxon>
        <taxon>Acinetobacter</taxon>
    </lineage>
</organism>
<evidence type="ECO:0000313" key="1">
    <source>
        <dbReference type="EMBL" id="MBD8010432.1"/>
    </source>
</evidence>
<dbReference type="Gene3D" id="3.40.50.1820">
    <property type="entry name" value="alpha/beta hydrolase"/>
    <property type="match status" value="1"/>
</dbReference>
<comment type="caution">
    <text evidence="1">The sequence shown here is derived from an EMBL/GenBank/DDBJ whole genome shotgun (WGS) entry which is preliminary data.</text>
</comment>
<evidence type="ECO:0000313" key="2">
    <source>
        <dbReference type="Proteomes" id="UP000621930"/>
    </source>
</evidence>